<sequence>MKSIFFWTIFLSVATGAFSSIFIAVSLSDFNTDYSADSILASRDSEYRHSGFFDLEKDILRYVGFPSSRIEGAGEYDGYWVQAGITSHHLPTALPFISEFYKTIQNSDGPRETFAIIGPDHLEKCRGDAAVTYLGYRTPFGELNVDKDAVRNLVNAGATLDDECFDGEHSIAVQTLFIKYLYPNAKIVPILFSSDASGELVDKIVNSLFLNRDKIAVIGSVDFSHYESYERAKEIDDASENMIRNMDWEGFALKHADSPASLGAVILFSNKTGAINPLIIGRANSYEFNSSKDNTTGYMNALFANYKKTKGILTLAFVGDIMLTRNVGKKIEESGDWRWPFLKIGDYLRSADLTFGNLETTISERGHNVGSIYSFRSNPKVIEGLLFAGFDFLSVANNHMGDWTRTAFEDTFNILKANGIGYVGGGFSEKEAHSAKAREINGIKFGFLGYTDLGAKYTEAKGDISGIAWSSKETIERDVKEAKNTSDFVIVSIHFGEEYKTSSNARQKILARAAVDAGASLVIGHHPHVIQEIEEYNGGYIAYSLGNFIFDQNFSEETMEGLILKVYVKNSKILNMESEKVNISGDFQAYFRD</sequence>
<comment type="similarity">
    <text evidence="1">Belongs to the CapA family.</text>
</comment>
<evidence type="ECO:0000313" key="4">
    <source>
        <dbReference type="Proteomes" id="UP000177932"/>
    </source>
</evidence>
<dbReference type="CDD" id="cd07361">
    <property type="entry name" value="MEMO_like"/>
    <property type="match status" value="1"/>
</dbReference>
<dbReference type="Pfam" id="PF09587">
    <property type="entry name" value="PGA_cap"/>
    <property type="match status" value="1"/>
</dbReference>
<dbReference type="InterPro" id="IPR019079">
    <property type="entry name" value="Capsule_synth_CapA"/>
</dbReference>
<dbReference type="AlphaFoldDB" id="A0A1G2H7H8"/>
<dbReference type="EMBL" id="MHOD01000007">
    <property type="protein sequence ID" value="OGZ58433.1"/>
    <property type="molecule type" value="Genomic_DNA"/>
</dbReference>
<dbReference type="Gene3D" id="3.40.830.10">
    <property type="entry name" value="LigB-like"/>
    <property type="match status" value="1"/>
</dbReference>
<gene>
    <name evidence="3" type="ORF">A2827_01850</name>
</gene>
<dbReference type="SMART" id="SM00854">
    <property type="entry name" value="PGA_cap"/>
    <property type="match status" value="1"/>
</dbReference>
<evidence type="ECO:0000256" key="1">
    <source>
        <dbReference type="ARBA" id="ARBA00005662"/>
    </source>
</evidence>
<protein>
    <submittedName>
        <fullName evidence="3">AmmeMemoRadiSam system protein B</fullName>
    </submittedName>
</protein>
<feature type="domain" description="Capsule synthesis protein CapA" evidence="2">
    <location>
        <begin position="314"/>
        <end position="552"/>
    </location>
</feature>
<name>A0A1G2H7H8_9BACT</name>
<dbReference type="PANTHER" id="PTHR33393:SF11">
    <property type="entry name" value="POLYGLUTAMINE SYNTHESIS ACCESSORY PROTEIN RV0574C-RELATED"/>
    <property type="match status" value="1"/>
</dbReference>
<dbReference type="InterPro" id="IPR002737">
    <property type="entry name" value="MEMO1_fam"/>
</dbReference>
<organism evidence="3 4">
    <name type="scientific">Candidatus Spechtbacteria bacterium RIFCSPHIGHO2_01_FULL_43_30</name>
    <dbReference type="NCBI Taxonomy" id="1802158"/>
    <lineage>
        <taxon>Bacteria</taxon>
        <taxon>Candidatus Spechtiibacteriota</taxon>
    </lineage>
</organism>
<reference evidence="3 4" key="1">
    <citation type="journal article" date="2016" name="Nat. Commun.">
        <title>Thousands of microbial genomes shed light on interconnected biogeochemical processes in an aquifer system.</title>
        <authorList>
            <person name="Anantharaman K."/>
            <person name="Brown C.T."/>
            <person name="Hug L.A."/>
            <person name="Sharon I."/>
            <person name="Castelle C.J."/>
            <person name="Probst A.J."/>
            <person name="Thomas B.C."/>
            <person name="Singh A."/>
            <person name="Wilkins M.J."/>
            <person name="Karaoz U."/>
            <person name="Brodie E.L."/>
            <person name="Williams K.H."/>
            <person name="Hubbard S.S."/>
            <person name="Banfield J.F."/>
        </authorList>
    </citation>
    <scope>NUCLEOTIDE SEQUENCE [LARGE SCALE GENOMIC DNA]</scope>
</reference>
<evidence type="ECO:0000313" key="3">
    <source>
        <dbReference type="EMBL" id="OGZ58433.1"/>
    </source>
</evidence>
<dbReference type="NCBIfam" id="TIGR04336">
    <property type="entry name" value="AmmeMemoSam_B"/>
    <property type="match status" value="1"/>
</dbReference>
<comment type="caution">
    <text evidence="3">The sequence shown here is derived from an EMBL/GenBank/DDBJ whole genome shotgun (WGS) entry which is preliminary data.</text>
</comment>
<dbReference type="Gene3D" id="3.60.21.10">
    <property type="match status" value="1"/>
</dbReference>
<evidence type="ECO:0000259" key="2">
    <source>
        <dbReference type="SMART" id="SM00854"/>
    </source>
</evidence>
<dbReference type="Pfam" id="PF01875">
    <property type="entry name" value="Memo"/>
    <property type="match status" value="1"/>
</dbReference>
<dbReference type="PANTHER" id="PTHR33393">
    <property type="entry name" value="POLYGLUTAMINE SYNTHESIS ACCESSORY PROTEIN RV0574C-RELATED"/>
    <property type="match status" value="1"/>
</dbReference>
<dbReference type="InterPro" id="IPR052169">
    <property type="entry name" value="CW_Biosynth-Accessory"/>
</dbReference>
<dbReference type="SUPFAM" id="SSF56300">
    <property type="entry name" value="Metallo-dependent phosphatases"/>
    <property type="match status" value="1"/>
</dbReference>
<dbReference type="STRING" id="1802158.A2827_01850"/>
<dbReference type="CDD" id="cd07381">
    <property type="entry name" value="MPP_CapA"/>
    <property type="match status" value="1"/>
</dbReference>
<proteinExistence type="inferred from homology"/>
<dbReference type="InterPro" id="IPR029052">
    <property type="entry name" value="Metallo-depent_PP-like"/>
</dbReference>
<accession>A0A1G2H7H8</accession>
<dbReference type="Proteomes" id="UP000177932">
    <property type="component" value="Unassembled WGS sequence"/>
</dbReference>